<evidence type="ECO:0000313" key="9">
    <source>
        <dbReference type="EMBL" id="GAA4415563.1"/>
    </source>
</evidence>
<evidence type="ECO:0000256" key="1">
    <source>
        <dbReference type="ARBA" id="ARBA00004141"/>
    </source>
</evidence>
<accession>A0ABP8KTY2</accession>
<dbReference type="Pfam" id="PF13727">
    <property type="entry name" value="CoA_binding_3"/>
    <property type="match status" value="1"/>
</dbReference>
<evidence type="ECO:0000313" key="10">
    <source>
        <dbReference type="Proteomes" id="UP001500622"/>
    </source>
</evidence>
<evidence type="ECO:0000256" key="7">
    <source>
        <dbReference type="SAM" id="Phobius"/>
    </source>
</evidence>
<evidence type="ECO:0000256" key="3">
    <source>
        <dbReference type="ARBA" id="ARBA00022679"/>
    </source>
</evidence>
<dbReference type="InterPro" id="IPR017475">
    <property type="entry name" value="EPS_sugar_tfrase"/>
</dbReference>
<dbReference type="PANTHER" id="PTHR30576:SF10">
    <property type="entry name" value="SLL5057 PROTEIN"/>
    <property type="match status" value="1"/>
</dbReference>
<keyword evidence="10" id="KW-1185">Reference proteome</keyword>
<organism evidence="9 10">
    <name type="scientific">Georgenia halophila</name>
    <dbReference type="NCBI Taxonomy" id="620889"/>
    <lineage>
        <taxon>Bacteria</taxon>
        <taxon>Bacillati</taxon>
        <taxon>Actinomycetota</taxon>
        <taxon>Actinomycetes</taxon>
        <taxon>Micrococcales</taxon>
        <taxon>Bogoriellaceae</taxon>
        <taxon>Georgenia</taxon>
    </lineage>
</organism>
<evidence type="ECO:0000256" key="6">
    <source>
        <dbReference type="ARBA" id="ARBA00023136"/>
    </source>
</evidence>
<dbReference type="InterPro" id="IPR003362">
    <property type="entry name" value="Bact_transf"/>
</dbReference>
<keyword evidence="4 7" id="KW-0812">Transmembrane</keyword>
<keyword evidence="5 7" id="KW-1133">Transmembrane helix</keyword>
<keyword evidence="6 7" id="KW-0472">Membrane</keyword>
<dbReference type="GO" id="GO:0016740">
    <property type="term" value="F:transferase activity"/>
    <property type="evidence" value="ECO:0007669"/>
    <property type="project" value="UniProtKB-KW"/>
</dbReference>
<gene>
    <name evidence="9" type="ORF">GCM10023169_02010</name>
</gene>
<feature type="transmembrane region" description="Helical" evidence="7">
    <location>
        <begin position="74"/>
        <end position="93"/>
    </location>
</feature>
<comment type="similarity">
    <text evidence="2">Belongs to the bacterial sugar transferase family.</text>
</comment>
<evidence type="ECO:0000256" key="2">
    <source>
        <dbReference type="ARBA" id="ARBA00006464"/>
    </source>
</evidence>
<name>A0ABP8KTY2_9MICO</name>
<dbReference type="NCBIfam" id="TIGR03025">
    <property type="entry name" value="EPS_sugtrans"/>
    <property type="match status" value="1"/>
</dbReference>
<feature type="domain" description="Bacterial sugar transferase" evidence="8">
    <location>
        <begin position="269"/>
        <end position="456"/>
    </location>
</feature>
<protein>
    <submittedName>
        <fullName evidence="9">Sugar transferase</fullName>
    </submittedName>
</protein>
<feature type="transmembrane region" description="Helical" evidence="7">
    <location>
        <begin position="99"/>
        <end position="119"/>
    </location>
</feature>
<sequence length="462" mass="51133">MIFVTDLVMIVAALLVAQHTRFGEVAGPVVAGPLQVSYAVAGLVIELVWIAALSATESRSKRVLGAGLEEYRKVITSTFATFGLIAVVSYLFQFQFSRFYFVFALPTGLVLLLAGRLAWRTVLSSMRSQGRAMLGAIIVGDQDEVEHTLQDLRRHPEAGYKAVGVNIIGPVQERPDSDPLLETLPRIPWAEIPRIAGDTRLSSVMIAGTLPRRDIRQLAWDLENSAVELILVSRLTDVAGPRTHTSPVDGLPMVHVDLPQYSGANIVAKRAMDIVFSTAALLVLLPLLIIVALAIKVDDRGPIIFKQERIGQNGKPFTIHKFRTMAVDAETRMADLIARNDGRALLFKLQDDPRVTRIGEALRKYSIDELPQFWDVLVGSMSVVGPRPQVAREVEQYEKHAHRRLLTKPGITGLWQVSGRSTLSEEESVRLDLRYVENWSVSGDIVLILKTIRAVLRPQGAY</sequence>
<feature type="transmembrane region" description="Helical" evidence="7">
    <location>
        <begin position="33"/>
        <end position="53"/>
    </location>
</feature>
<evidence type="ECO:0000256" key="4">
    <source>
        <dbReference type="ARBA" id="ARBA00022692"/>
    </source>
</evidence>
<proteinExistence type="inferred from homology"/>
<dbReference type="PANTHER" id="PTHR30576">
    <property type="entry name" value="COLANIC BIOSYNTHESIS UDP-GLUCOSE LIPID CARRIER TRANSFERASE"/>
    <property type="match status" value="1"/>
</dbReference>
<comment type="subcellular location">
    <subcellularLocation>
        <location evidence="1">Membrane</location>
        <topology evidence="1">Multi-pass membrane protein</topology>
    </subcellularLocation>
</comment>
<dbReference type="EMBL" id="BAABGN010000001">
    <property type="protein sequence ID" value="GAA4415563.1"/>
    <property type="molecule type" value="Genomic_DNA"/>
</dbReference>
<reference evidence="10" key="1">
    <citation type="journal article" date="2019" name="Int. J. Syst. Evol. Microbiol.">
        <title>The Global Catalogue of Microorganisms (GCM) 10K type strain sequencing project: providing services to taxonomists for standard genome sequencing and annotation.</title>
        <authorList>
            <consortium name="The Broad Institute Genomics Platform"/>
            <consortium name="The Broad Institute Genome Sequencing Center for Infectious Disease"/>
            <person name="Wu L."/>
            <person name="Ma J."/>
        </authorList>
    </citation>
    <scope>NUCLEOTIDE SEQUENCE [LARGE SCALE GENOMIC DNA]</scope>
    <source>
        <strain evidence="10">JCM 17810</strain>
    </source>
</reference>
<keyword evidence="3 9" id="KW-0808">Transferase</keyword>
<comment type="caution">
    <text evidence="9">The sequence shown here is derived from an EMBL/GenBank/DDBJ whole genome shotgun (WGS) entry which is preliminary data.</text>
</comment>
<dbReference type="Pfam" id="PF02397">
    <property type="entry name" value="Bac_transf"/>
    <property type="match status" value="1"/>
</dbReference>
<evidence type="ECO:0000256" key="5">
    <source>
        <dbReference type="ARBA" id="ARBA00022989"/>
    </source>
</evidence>
<feature type="transmembrane region" description="Helical" evidence="7">
    <location>
        <begin position="274"/>
        <end position="295"/>
    </location>
</feature>
<dbReference type="Proteomes" id="UP001500622">
    <property type="component" value="Unassembled WGS sequence"/>
</dbReference>
<evidence type="ECO:0000259" key="8">
    <source>
        <dbReference type="Pfam" id="PF02397"/>
    </source>
</evidence>